<evidence type="ECO:0000313" key="2">
    <source>
        <dbReference type="Proteomes" id="UP000319732"/>
    </source>
</evidence>
<organism evidence="1 2">
    <name type="scientific">Exilibacterium tricleocarpae</name>
    <dbReference type="NCBI Taxonomy" id="2591008"/>
    <lineage>
        <taxon>Bacteria</taxon>
        <taxon>Pseudomonadati</taxon>
        <taxon>Pseudomonadota</taxon>
        <taxon>Gammaproteobacteria</taxon>
        <taxon>Cellvibrionales</taxon>
        <taxon>Cellvibrionaceae</taxon>
        <taxon>Exilibacterium</taxon>
    </lineage>
</organism>
<protein>
    <submittedName>
        <fullName evidence="1">Uncharacterized protein</fullName>
    </submittedName>
</protein>
<comment type="caution">
    <text evidence="1">The sequence shown here is derived from an EMBL/GenBank/DDBJ whole genome shotgun (WGS) entry which is preliminary data.</text>
</comment>
<dbReference type="Proteomes" id="UP000319732">
    <property type="component" value="Unassembled WGS sequence"/>
</dbReference>
<dbReference type="EMBL" id="VHSG01000012">
    <property type="protein sequence ID" value="TQV78900.1"/>
    <property type="molecule type" value="Genomic_DNA"/>
</dbReference>
<keyword evidence="2" id="KW-1185">Reference proteome</keyword>
<reference evidence="1 2" key="1">
    <citation type="submission" date="2019-06" db="EMBL/GenBank/DDBJ databases">
        <title>Whole genome sequence for Cellvibrionaceae sp. R142.</title>
        <authorList>
            <person name="Wang G."/>
        </authorList>
    </citation>
    <scope>NUCLEOTIDE SEQUENCE [LARGE SCALE GENOMIC DNA]</scope>
    <source>
        <strain evidence="1 2">R142</strain>
    </source>
</reference>
<sequence length="174" mass="20015">MNRFLLLFLLFVCISSNSDELVYTRETVNSYLNSSEGIYVVVKVGGRIPYSEYREYLISQLDEHQIYSSWKGIEFKKTEEFLILKNYKGFGDVGGIINVASLSDYGLTKIGKKYFLFIRKNRGVLEYGACDVFSLEAIPSAMEKKLDDIISFIRNSTLTPCLFDVRYDDPESKE</sequence>
<dbReference type="AlphaFoldDB" id="A0A545TNV2"/>
<evidence type="ECO:0000313" key="1">
    <source>
        <dbReference type="EMBL" id="TQV78900.1"/>
    </source>
</evidence>
<gene>
    <name evidence="1" type="ORF">FKG94_12855</name>
</gene>
<proteinExistence type="predicted"/>
<dbReference type="RefSeq" id="WP_142904735.1">
    <property type="nucleotide sequence ID" value="NZ_ML660093.1"/>
</dbReference>
<accession>A0A545TNV2</accession>
<name>A0A545TNV2_9GAMM</name>